<keyword evidence="3" id="KW-1185">Reference proteome</keyword>
<accession>A0A0C3G8Q7</accession>
<proteinExistence type="predicted"/>
<name>A0A0C3G8Q7_PILCF</name>
<feature type="non-terminal residue" evidence="2">
    <location>
        <position position="177"/>
    </location>
</feature>
<dbReference type="SUPFAM" id="SSF46689">
    <property type="entry name" value="Homeodomain-like"/>
    <property type="match status" value="1"/>
</dbReference>
<feature type="region of interest" description="Disordered" evidence="1">
    <location>
        <begin position="154"/>
        <end position="177"/>
    </location>
</feature>
<organism evidence="2 3">
    <name type="scientific">Piloderma croceum (strain F 1598)</name>
    <dbReference type="NCBI Taxonomy" id="765440"/>
    <lineage>
        <taxon>Eukaryota</taxon>
        <taxon>Fungi</taxon>
        <taxon>Dikarya</taxon>
        <taxon>Basidiomycota</taxon>
        <taxon>Agaricomycotina</taxon>
        <taxon>Agaricomycetes</taxon>
        <taxon>Agaricomycetidae</taxon>
        <taxon>Atheliales</taxon>
        <taxon>Atheliaceae</taxon>
        <taxon>Piloderma</taxon>
    </lineage>
</organism>
<evidence type="ECO:0008006" key="4">
    <source>
        <dbReference type="Google" id="ProtNLM"/>
    </source>
</evidence>
<feature type="non-terminal residue" evidence="2">
    <location>
        <position position="1"/>
    </location>
</feature>
<dbReference type="OrthoDB" id="3012036at2759"/>
<evidence type="ECO:0000313" key="2">
    <source>
        <dbReference type="EMBL" id="KIM88109.1"/>
    </source>
</evidence>
<reference evidence="3" key="2">
    <citation type="submission" date="2015-01" db="EMBL/GenBank/DDBJ databases">
        <title>Evolutionary Origins and Diversification of the Mycorrhizal Mutualists.</title>
        <authorList>
            <consortium name="DOE Joint Genome Institute"/>
            <consortium name="Mycorrhizal Genomics Consortium"/>
            <person name="Kohler A."/>
            <person name="Kuo A."/>
            <person name="Nagy L.G."/>
            <person name="Floudas D."/>
            <person name="Copeland A."/>
            <person name="Barry K.W."/>
            <person name="Cichocki N."/>
            <person name="Veneault-Fourrey C."/>
            <person name="LaButti K."/>
            <person name="Lindquist E.A."/>
            <person name="Lipzen A."/>
            <person name="Lundell T."/>
            <person name="Morin E."/>
            <person name="Murat C."/>
            <person name="Riley R."/>
            <person name="Ohm R."/>
            <person name="Sun H."/>
            <person name="Tunlid A."/>
            <person name="Henrissat B."/>
            <person name="Grigoriev I.V."/>
            <person name="Hibbett D.S."/>
            <person name="Martin F."/>
        </authorList>
    </citation>
    <scope>NUCLEOTIDE SEQUENCE [LARGE SCALE GENOMIC DNA]</scope>
    <source>
        <strain evidence="3">F 1598</strain>
    </source>
</reference>
<dbReference type="EMBL" id="KN832977">
    <property type="protein sequence ID" value="KIM88109.1"/>
    <property type="molecule type" value="Genomic_DNA"/>
</dbReference>
<protein>
    <recommendedName>
        <fullName evidence="4">Winged helix-turn helix domain-containing protein</fullName>
    </recommendedName>
</protein>
<evidence type="ECO:0000313" key="3">
    <source>
        <dbReference type="Proteomes" id="UP000054166"/>
    </source>
</evidence>
<gene>
    <name evidence="2" type="ORF">PILCRDRAFT_24631</name>
</gene>
<dbReference type="Proteomes" id="UP000054166">
    <property type="component" value="Unassembled WGS sequence"/>
</dbReference>
<feature type="compositionally biased region" description="Polar residues" evidence="1">
    <location>
        <begin position="162"/>
        <end position="177"/>
    </location>
</feature>
<reference evidence="2 3" key="1">
    <citation type="submission" date="2014-04" db="EMBL/GenBank/DDBJ databases">
        <authorList>
            <consortium name="DOE Joint Genome Institute"/>
            <person name="Kuo A."/>
            <person name="Tarkka M."/>
            <person name="Buscot F."/>
            <person name="Kohler A."/>
            <person name="Nagy L.G."/>
            <person name="Floudas D."/>
            <person name="Copeland A."/>
            <person name="Barry K.W."/>
            <person name="Cichocki N."/>
            <person name="Veneault-Fourrey C."/>
            <person name="LaButti K."/>
            <person name="Lindquist E.A."/>
            <person name="Lipzen A."/>
            <person name="Lundell T."/>
            <person name="Morin E."/>
            <person name="Murat C."/>
            <person name="Sun H."/>
            <person name="Tunlid A."/>
            <person name="Henrissat B."/>
            <person name="Grigoriev I.V."/>
            <person name="Hibbett D.S."/>
            <person name="Martin F."/>
            <person name="Nordberg H.P."/>
            <person name="Cantor M.N."/>
            <person name="Hua S.X."/>
        </authorList>
    </citation>
    <scope>NUCLEOTIDE SEQUENCE [LARGE SCALE GENOMIC DNA]</scope>
    <source>
        <strain evidence="2 3">F 1598</strain>
    </source>
</reference>
<dbReference type="PANTHER" id="PTHR48472">
    <property type="entry name" value="TC1-LIKE TRANSPOSASE DDE DOMAIN-CONTAINING PROTEIN"/>
    <property type="match status" value="1"/>
</dbReference>
<dbReference type="PANTHER" id="PTHR48472:SF1">
    <property type="entry name" value="TC1-LIKE TRANSPOSASE DDE DOMAIN-CONTAINING PROTEIN"/>
    <property type="match status" value="1"/>
</dbReference>
<dbReference type="InParanoid" id="A0A0C3G8Q7"/>
<dbReference type="AlphaFoldDB" id="A0A0C3G8Q7"/>
<evidence type="ECO:0000256" key="1">
    <source>
        <dbReference type="SAM" id="MobiDB-lite"/>
    </source>
</evidence>
<sequence length="177" mass="20825">PASISNDLKARIPPLRYEQGFNVKKICQILNIKKTLVYQSLRLHRTLGLAYDPNARRGVRRRVLTNTDLSFIRMLLNQQHTIYLDEIQEQLYSRRAVKVSIPTLTRTLRRLHFTHKGVSGKALERDDRRRAIYMNRIADLVPDPEMLMFGDEAHKDERTSNRRTGWSRQGTRCVQRK</sequence>
<dbReference type="InterPro" id="IPR009057">
    <property type="entry name" value="Homeodomain-like_sf"/>
</dbReference>
<dbReference type="HOGENOM" id="CLU_056788_8_1_1"/>